<dbReference type="RefSeq" id="WP_349945130.1">
    <property type="nucleotide sequence ID" value="NZ_CP157940.1"/>
</dbReference>
<gene>
    <name evidence="2" type="ORF">ABFV83_15640</name>
</gene>
<organism evidence="2">
    <name type="scientific">Lacrimispora sp. BS-2</name>
    <dbReference type="NCBI Taxonomy" id="3151850"/>
    <lineage>
        <taxon>Bacteria</taxon>
        <taxon>Bacillati</taxon>
        <taxon>Bacillota</taxon>
        <taxon>Clostridia</taxon>
        <taxon>Lachnospirales</taxon>
        <taxon>Lachnospiraceae</taxon>
        <taxon>Lacrimispora</taxon>
    </lineage>
</organism>
<dbReference type="AlphaFoldDB" id="A0AAU7PLL5"/>
<dbReference type="Gene3D" id="3.40.630.30">
    <property type="match status" value="1"/>
</dbReference>
<keyword evidence="2" id="KW-0808">Transferase</keyword>
<dbReference type="EMBL" id="CP157940">
    <property type="protein sequence ID" value="XBS53244.1"/>
    <property type="molecule type" value="Genomic_DNA"/>
</dbReference>
<dbReference type="SUPFAM" id="SSF55729">
    <property type="entry name" value="Acyl-CoA N-acyltransferases (Nat)"/>
    <property type="match status" value="1"/>
</dbReference>
<dbReference type="Pfam" id="PF13302">
    <property type="entry name" value="Acetyltransf_3"/>
    <property type="match status" value="1"/>
</dbReference>
<accession>A0AAU7PLL5</accession>
<dbReference type="EC" id="2.3.1.-" evidence="2"/>
<reference evidence="2" key="1">
    <citation type="submission" date="2024-06" db="EMBL/GenBank/DDBJ databases">
        <title>Lacrimispora cavernae sp. nov., a novel anaerobe isolated from bat guano pile inside a cave.</title>
        <authorList>
            <person name="Miller S.L."/>
            <person name="Lu N."/>
            <person name="King J."/>
            <person name="Sankaranarayanan K."/>
            <person name="Lawson P.A."/>
        </authorList>
    </citation>
    <scope>NUCLEOTIDE SEQUENCE</scope>
    <source>
        <strain evidence="2">BS-2</strain>
    </source>
</reference>
<dbReference type="InterPro" id="IPR000182">
    <property type="entry name" value="GNAT_dom"/>
</dbReference>
<dbReference type="GO" id="GO:0016747">
    <property type="term" value="F:acyltransferase activity, transferring groups other than amino-acyl groups"/>
    <property type="evidence" value="ECO:0007669"/>
    <property type="project" value="InterPro"/>
</dbReference>
<proteinExistence type="predicted"/>
<dbReference type="PANTHER" id="PTHR39173">
    <property type="entry name" value="ACETYLTRANSFERASE"/>
    <property type="match status" value="1"/>
</dbReference>
<protein>
    <submittedName>
        <fullName evidence="2">GNAT family N-acetyltransferase</fullName>
        <ecNumber evidence="2">2.3.1.-</ecNumber>
    </submittedName>
</protein>
<evidence type="ECO:0000313" key="2">
    <source>
        <dbReference type="EMBL" id="XBS53244.1"/>
    </source>
</evidence>
<dbReference type="InterPro" id="IPR016181">
    <property type="entry name" value="Acyl_CoA_acyltransferase"/>
</dbReference>
<evidence type="ECO:0000259" key="1">
    <source>
        <dbReference type="Pfam" id="PF13302"/>
    </source>
</evidence>
<feature type="domain" description="N-acetyltransferase" evidence="1">
    <location>
        <begin position="28"/>
        <end position="116"/>
    </location>
</feature>
<name>A0AAU7PLL5_9FIRM</name>
<dbReference type="PANTHER" id="PTHR39173:SF1">
    <property type="entry name" value="ACETYLTRANSFERASE"/>
    <property type="match status" value="1"/>
</dbReference>
<sequence length="151" mass="17581">MFIDTDFLRSDEIFLKLEKTVEGNADKDWLPAYHFDICDKCGTKMGECDLRIGHNEKVYYGGNIGYGIDKEYRGHHFAGKACMLLFELARKHHMEYLIITCNPNNYASRKTCEYAGGILEEVVQLPDQNDMRLNGETEKCIYRFDLHNRLN</sequence>
<keyword evidence="2" id="KW-0012">Acyltransferase</keyword>